<dbReference type="Gene3D" id="3.40.47.10">
    <property type="match status" value="1"/>
</dbReference>
<feature type="non-terminal residue" evidence="3">
    <location>
        <position position="76"/>
    </location>
</feature>
<keyword evidence="1" id="KW-0808">Transferase</keyword>
<dbReference type="SUPFAM" id="SSF53901">
    <property type="entry name" value="Thiolase-like"/>
    <property type="match status" value="1"/>
</dbReference>
<dbReference type="InterPro" id="IPR014030">
    <property type="entry name" value="Ketoacyl_synth_N"/>
</dbReference>
<name>A0A0F9F120_9ZZZZ</name>
<evidence type="ECO:0000259" key="2">
    <source>
        <dbReference type="Pfam" id="PF00109"/>
    </source>
</evidence>
<dbReference type="PANTHER" id="PTHR11712:SF336">
    <property type="entry name" value="3-OXOACYL-[ACYL-CARRIER-PROTEIN] SYNTHASE, MITOCHONDRIAL"/>
    <property type="match status" value="1"/>
</dbReference>
<dbReference type="EMBL" id="LAZR01022982">
    <property type="protein sequence ID" value="KKL80029.1"/>
    <property type="molecule type" value="Genomic_DNA"/>
</dbReference>
<reference evidence="3" key="1">
    <citation type="journal article" date="2015" name="Nature">
        <title>Complex archaea that bridge the gap between prokaryotes and eukaryotes.</title>
        <authorList>
            <person name="Spang A."/>
            <person name="Saw J.H."/>
            <person name="Jorgensen S.L."/>
            <person name="Zaremba-Niedzwiedzka K."/>
            <person name="Martijn J."/>
            <person name="Lind A.E."/>
            <person name="van Eijk R."/>
            <person name="Schleper C."/>
            <person name="Guy L."/>
            <person name="Ettema T.J."/>
        </authorList>
    </citation>
    <scope>NUCLEOTIDE SEQUENCE</scope>
</reference>
<dbReference type="AlphaFoldDB" id="A0A0F9F120"/>
<gene>
    <name evidence="3" type="ORF">LCGC14_2008920</name>
</gene>
<dbReference type="InterPro" id="IPR016039">
    <property type="entry name" value="Thiolase-like"/>
</dbReference>
<dbReference type="InterPro" id="IPR000794">
    <property type="entry name" value="Beta-ketoacyl_synthase"/>
</dbReference>
<dbReference type="PANTHER" id="PTHR11712">
    <property type="entry name" value="POLYKETIDE SYNTHASE-RELATED"/>
    <property type="match status" value="1"/>
</dbReference>
<evidence type="ECO:0000256" key="1">
    <source>
        <dbReference type="ARBA" id="ARBA00022679"/>
    </source>
</evidence>
<dbReference type="GO" id="GO:0006633">
    <property type="term" value="P:fatty acid biosynthetic process"/>
    <property type="evidence" value="ECO:0007669"/>
    <property type="project" value="TreeGrafter"/>
</dbReference>
<dbReference type="GO" id="GO:0004315">
    <property type="term" value="F:3-oxoacyl-[acyl-carrier-protein] synthase activity"/>
    <property type="evidence" value="ECO:0007669"/>
    <property type="project" value="TreeGrafter"/>
</dbReference>
<proteinExistence type="predicted"/>
<feature type="domain" description="Beta-ketoacyl synthase-like N-terminal" evidence="2">
    <location>
        <begin position="3"/>
        <end position="55"/>
    </location>
</feature>
<protein>
    <recommendedName>
        <fullName evidence="2">Beta-ketoacyl synthase-like N-terminal domain-containing protein</fullName>
    </recommendedName>
</protein>
<accession>A0A0F9F120</accession>
<comment type="caution">
    <text evidence="3">The sequence shown here is derived from an EMBL/GenBank/DDBJ whole genome shotgun (WGS) entry which is preliminary data.</text>
</comment>
<sequence length="76" mass="8187">MRRRVVITGMGCVTPLGHHVETVWAALLAGKTGLSATGIFDASTFPCTFWAQVKDFELPQAIAASGKHDHAGRHTR</sequence>
<organism evidence="3">
    <name type="scientific">marine sediment metagenome</name>
    <dbReference type="NCBI Taxonomy" id="412755"/>
    <lineage>
        <taxon>unclassified sequences</taxon>
        <taxon>metagenomes</taxon>
        <taxon>ecological metagenomes</taxon>
    </lineage>
</organism>
<evidence type="ECO:0000313" key="3">
    <source>
        <dbReference type="EMBL" id="KKL80029.1"/>
    </source>
</evidence>
<dbReference type="GO" id="GO:0005829">
    <property type="term" value="C:cytosol"/>
    <property type="evidence" value="ECO:0007669"/>
    <property type="project" value="TreeGrafter"/>
</dbReference>
<dbReference type="Pfam" id="PF00109">
    <property type="entry name" value="ketoacyl-synt"/>
    <property type="match status" value="1"/>
</dbReference>